<keyword evidence="9" id="KW-1185">Reference proteome</keyword>
<feature type="domain" description="Peptidase S1" evidence="7">
    <location>
        <begin position="67"/>
        <end position="310"/>
    </location>
</feature>
<dbReference type="GO" id="GO:0004252">
    <property type="term" value="F:serine-type endopeptidase activity"/>
    <property type="evidence" value="ECO:0007669"/>
    <property type="project" value="InterPro"/>
</dbReference>
<protein>
    <recommendedName>
        <fullName evidence="5">Phenoloxidase-activating factor 2</fullName>
    </recommendedName>
    <alternativeName>
        <fullName evidence="6">Prophenoloxidase-activating factor II</fullName>
    </alternativeName>
</protein>
<dbReference type="GO" id="GO:0005576">
    <property type="term" value="C:extracellular region"/>
    <property type="evidence" value="ECO:0007669"/>
    <property type="project" value="UniProtKB-SubCell"/>
</dbReference>
<dbReference type="FunFam" id="2.40.10.10:FF:000038">
    <property type="entry name" value="Serine protease"/>
    <property type="match status" value="1"/>
</dbReference>
<sequence length="324" mass="35894">MDVCCPLSGLLDHTTTPKPKETLELLDDTTTPRPQRNQRLLYDTTTPKPKKTRGCGVRNVGAIDISIRGAQLYQSDVFEFPWTVAIMESGNYSFSGSLIHPQVVLTAAHRVQKWKTYTIRAGEWNFKSKSERQQYQEVKVQRIINHPQYDFKSFANDFAFLILEEPFTLNDHINVICLPDQAVVPLPSTTCFANGWGMDASGDSGKFSAIMKRVPLGIVESNYCQERLRMTHLGPKFSLDPSFICAGGKHGIDTCQGDGGAPLACPIGEPSGNRYQLSGIVSWGVGCNNQLPAAYSNVALARAWIDQQMMVNGFSTSFYTALLD</sequence>
<name>A0A6P4EUB2_DRORH</name>
<dbReference type="PROSITE" id="PS50240">
    <property type="entry name" value="TRYPSIN_DOM"/>
    <property type="match status" value="1"/>
</dbReference>
<dbReference type="AlphaFoldDB" id="A0A6P4EUB2"/>
<dbReference type="GeneID" id="108046527"/>
<gene>
    <name evidence="10" type="primary">LOC108046527</name>
    <name evidence="8" type="synonym">108046527</name>
</gene>
<evidence type="ECO:0000256" key="4">
    <source>
        <dbReference type="ARBA" id="ARBA00024195"/>
    </source>
</evidence>
<dbReference type="InterPro" id="IPR009003">
    <property type="entry name" value="Peptidase_S1_PA"/>
</dbReference>
<dbReference type="InterPro" id="IPR051487">
    <property type="entry name" value="Ser/Thr_Proteases_Immune/Dev"/>
</dbReference>
<dbReference type="PRINTS" id="PR00722">
    <property type="entry name" value="CHYMOTRYPSIN"/>
</dbReference>
<comment type="subcellular location">
    <subcellularLocation>
        <location evidence="1">Secreted</location>
    </subcellularLocation>
</comment>
<evidence type="ECO:0000256" key="3">
    <source>
        <dbReference type="ARBA" id="ARBA00023157"/>
    </source>
</evidence>
<reference evidence="8" key="3">
    <citation type="submission" date="2025-05" db="UniProtKB">
        <authorList>
            <consortium name="EnsemblMetazoa"/>
        </authorList>
    </citation>
    <scope>IDENTIFICATION</scope>
</reference>
<evidence type="ECO:0000313" key="10">
    <source>
        <dbReference type="RefSeq" id="XP_016981727.1"/>
    </source>
</evidence>
<evidence type="ECO:0000256" key="6">
    <source>
        <dbReference type="ARBA" id="ARBA00076468"/>
    </source>
</evidence>
<comment type="similarity">
    <text evidence="4">Belongs to the peptidase S1 family. CLIP subfamily.</text>
</comment>
<proteinExistence type="inferred from homology"/>
<dbReference type="CDD" id="cd00190">
    <property type="entry name" value="Tryp_SPc"/>
    <property type="match status" value="1"/>
</dbReference>
<reference evidence="9" key="1">
    <citation type="journal article" date="2021" name="Elife">
        <title>Highly contiguous assemblies of 101 drosophilid genomes.</title>
        <authorList>
            <person name="Kim B.Y."/>
            <person name="Wang J.R."/>
            <person name="Miller D.E."/>
            <person name="Barmina O."/>
            <person name="Delaney E."/>
            <person name="Thompson A."/>
            <person name="Comeault A.A."/>
            <person name="Peede D."/>
            <person name="D'Agostino E.R."/>
            <person name="Pelaez J."/>
            <person name="Aguilar J.M."/>
            <person name="Haji D."/>
            <person name="Matsunaga T."/>
            <person name="Armstrong E.E."/>
            <person name="Zych M."/>
            <person name="Ogawa Y."/>
            <person name="Stamenkovic-Radak M."/>
            <person name="Jelic M."/>
            <person name="Veselinovic M.S."/>
            <person name="Tanaskovic M."/>
            <person name="Eric P."/>
            <person name="Gao J.J."/>
            <person name="Katoh T.K."/>
            <person name="Toda M.J."/>
            <person name="Watabe H."/>
            <person name="Watada M."/>
            <person name="Davis J.S."/>
            <person name="Moyle L.C."/>
            <person name="Manoli G."/>
            <person name="Bertolini E."/>
            <person name="Kostal V."/>
            <person name="Hawley R.S."/>
            <person name="Takahashi A."/>
            <person name="Jones C.D."/>
            <person name="Price D.K."/>
            <person name="Whiteman N."/>
            <person name="Kopp A."/>
            <person name="Matute D.R."/>
            <person name="Petrov D.A."/>
        </authorList>
    </citation>
    <scope>NUCLEOTIDE SEQUENCE [LARGE SCALE GENOMIC DNA]</scope>
</reference>
<dbReference type="EnsemblMetazoa" id="XM_017126238.1">
    <property type="protein sequence ID" value="XP_016981727.1"/>
    <property type="gene ID" value="LOC108046527"/>
</dbReference>
<dbReference type="InterPro" id="IPR043504">
    <property type="entry name" value="Peptidase_S1_PA_chymotrypsin"/>
</dbReference>
<dbReference type="PANTHER" id="PTHR24256">
    <property type="entry name" value="TRYPTASE-RELATED"/>
    <property type="match status" value="1"/>
</dbReference>
<dbReference type="Proteomes" id="UP001652680">
    <property type="component" value="Unassembled WGS sequence"/>
</dbReference>
<evidence type="ECO:0000313" key="9">
    <source>
        <dbReference type="Proteomes" id="UP001652680"/>
    </source>
</evidence>
<keyword evidence="3" id="KW-1015">Disulfide bond</keyword>
<dbReference type="GO" id="GO:0006508">
    <property type="term" value="P:proteolysis"/>
    <property type="evidence" value="ECO:0007669"/>
    <property type="project" value="InterPro"/>
</dbReference>
<dbReference type="InterPro" id="IPR001254">
    <property type="entry name" value="Trypsin_dom"/>
</dbReference>
<evidence type="ECO:0000256" key="5">
    <source>
        <dbReference type="ARBA" id="ARBA00068096"/>
    </source>
</evidence>
<accession>A0A6P4EUB2</accession>
<dbReference type="SMART" id="SM00020">
    <property type="entry name" value="Tryp_SPc"/>
    <property type="match status" value="1"/>
</dbReference>
<dbReference type="Pfam" id="PF00089">
    <property type="entry name" value="Trypsin"/>
    <property type="match status" value="1"/>
</dbReference>
<dbReference type="Gene3D" id="2.40.10.10">
    <property type="entry name" value="Trypsin-like serine proteases"/>
    <property type="match status" value="1"/>
</dbReference>
<keyword evidence="2" id="KW-0964">Secreted</keyword>
<evidence type="ECO:0000259" key="7">
    <source>
        <dbReference type="PROSITE" id="PS50240"/>
    </source>
</evidence>
<dbReference type="OrthoDB" id="6625995at2759"/>
<organism evidence="10">
    <name type="scientific">Drosophila rhopaloa</name>
    <name type="common">Fruit fly</name>
    <dbReference type="NCBI Taxonomy" id="1041015"/>
    <lineage>
        <taxon>Eukaryota</taxon>
        <taxon>Metazoa</taxon>
        <taxon>Ecdysozoa</taxon>
        <taxon>Arthropoda</taxon>
        <taxon>Hexapoda</taxon>
        <taxon>Insecta</taxon>
        <taxon>Pterygota</taxon>
        <taxon>Neoptera</taxon>
        <taxon>Endopterygota</taxon>
        <taxon>Diptera</taxon>
        <taxon>Brachycera</taxon>
        <taxon>Muscomorpha</taxon>
        <taxon>Ephydroidea</taxon>
        <taxon>Drosophilidae</taxon>
        <taxon>Drosophila</taxon>
        <taxon>Sophophora</taxon>
    </lineage>
</organism>
<reference evidence="10" key="2">
    <citation type="submission" date="2025-04" db="UniProtKB">
        <authorList>
            <consortium name="RefSeq"/>
        </authorList>
    </citation>
    <scope>IDENTIFICATION</scope>
</reference>
<dbReference type="SUPFAM" id="SSF50494">
    <property type="entry name" value="Trypsin-like serine proteases"/>
    <property type="match status" value="1"/>
</dbReference>
<evidence type="ECO:0000313" key="8">
    <source>
        <dbReference type="EnsemblMetazoa" id="XP_016981727.1"/>
    </source>
</evidence>
<evidence type="ECO:0000256" key="1">
    <source>
        <dbReference type="ARBA" id="ARBA00004613"/>
    </source>
</evidence>
<dbReference type="InterPro" id="IPR001314">
    <property type="entry name" value="Peptidase_S1A"/>
</dbReference>
<dbReference type="RefSeq" id="XP_016981727.1">
    <property type="nucleotide sequence ID" value="XM_017126238.1"/>
</dbReference>
<evidence type="ECO:0000256" key="2">
    <source>
        <dbReference type="ARBA" id="ARBA00022525"/>
    </source>
</evidence>